<dbReference type="PANTHER" id="PTHR21581">
    <property type="entry name" value="D-ALANYL-D-ALANINE CARBOXYPEPTIDASE"/>
    <property type="match status" value="1"/>
</dbReference>
<feature type="compositionally biased region" description="Polar residues" evidence="10">
    <location>
        <begin position="383"/>
        <end position="404"/>
    </location>
</feature>
<proteinExistence type="inferred from homology"/>
<keyword evidence="4" id="KW-0133">Cell shape</keyword>
<dbReference type="Pfam" id="PF00768">
    <property type="entry name" value="Peptidase_S11"/>
    <property type="match status" value="1"/>
</dbReference>
<dbReference type="AlphaFoldDB" id="A0A3G6JBZ9"/>
<dbReference type="GO" id="GO:0071555">
    <property type="term" value="P:cell wall organization"/>
    <property type="evidence" value="ECO:0007669"/>
    <property type="project" value="UniProtKB-KW"/>
</dbReference>
<reference evidence="13 14" key="1">
    <citation type="submission" date="2018-11" db="EMBL/GenBank/DDBJ databases">
        <authorList>
            <person name="Kleinhagauer T."/>
            <person name="Glaeser S.P."/>
            <person name="Spergser J."/>
            <person name="Ruckert C."/>
            <person name="Kaempfer P."/>
            <person name="Busse H.-J."/>
        </authorList>
    </citation>
    <scope>NUCLEOTIDE SEQUENCE [LARGE SCALE GENOMIC DNA]</scope>
    <source>
        <strain evidence="13 14">200CH</strain>
    </source>
</reference>
<keyword evidence="6" id="KW-0961">Cell wall biogenesis/degradation</keyword>
<evidence type="ECO:0000256" key="8">
    <source>
        <dbReference type="PIRSR" id="PIRSR618044-2"/>
    </source>
</evidence>
<keyword evidence="5" id="KW-0573">Peptidoglycan synthesis</keyword>
<keyword evidence="11" id="KW-1133">Transmembrane helix</keyword>
<dbReference type="OrthoDB" id="3663940at2"/>
<keyword evidence="11" id="KW-0472">Membrane</keyword>
<feature type="region of interest" description="Disordered" evidence="10">
    <location>
        <begin position="345"/>
        <end position="404"/>
    </location>
</feature>
<evidence type="ECO:0000259" key="12">
    <source>
        <dbReference type="Pfam" id="PF00768"/>
    </source>
</evidence>
<evidence type="ECO:0000256" key="6">
    <source>
        <dbReference type="ARBA" id="ARBA00023316"/>
    </source>
</evidence>
<evidence type="ECO:0000256" key="2">
    <source>
        <dbReference type="ARBA" id="ARBA00022729"/>
    </source>
</evidence>
<name>A0A3G6JBZ9_9CORY</name>
<accession>A0A3G6JBZ9</accession>
<keyword evidence="2" id="KW-0732">Signal</keyword>
<evidence type="ECO:0000256" key="10">
    <source>
        <dbReference type="SAM" id="MobiDB-lite"/>
    </source>
</evidence>
<feature type="active site" description="Proton acceptor" evidence="7">
    <location>
        <position position="133"/>
    </location>
</feature>
<keyword evidence="3 13" id="KW-0378">Hydrolase</keyword>
<evidence type="ECO:0000256" key="9">
    <source>
        <dbReference type="RuleBase" id="RU004016"/>
    </source>
</evidence>
<dbReference type="EMBL" id="CP033896">
    <property type="protein sequence ID" value="AZA14200.1"/>
    <property type="molecule type" value="Genomic_DNA"/>
</dbReference>
<keyword evidence="14" id="KW-1185">Reference proteome</keyword>
<keyword evidence="13" id="KW-0645">Protease</keyword>
<dbReference type="PRINTS" id="PR00725">
    <property type="entry name" value="DADACBPTASE1"/>
</dbReference>
<keyword evidence="11" id="KW-0812">Transmembrane</keyword>
<dbReference type="RefSeq" id="WP_123929250.1">
    <property type="nucleotide sequence ID" value="NZ_CP033896.1"/>
</dbReference>
<feature type="compositionally biased region" description="Pro residues" evidence="10">
    <location>
        <begin position="354"/>
        <end position="365"/>
    </location>
</feature>
<evidence type="ECO:0000256" key="5">
    <source>
        <dbReference type="ARBA" id="ARBA00022984"/>
    </source>
</evidence>
<dbReference type="PANTHER" id="PTHR21581:SF33">
    <property type="entry name" value="D-ALANYL-D-ALANINE CARBOXYPEPTIDASE DACB"/>
    <property type="match status" value="1"/>
</dbReference>
<feature type="active site" evidence="7">
    <location>
        <position position="185"/>
    </location>
</feature>
<dbReference type="GO" id="GO:0006508">
    <property type="term" value="P:proteolysis"/>
    <property type="evidence" value="ECO:0007669"/>
    <property type="project" value="InterPro"/>
</dbReference>
<dbReference type="KEGG" id="ccho:CCHOA_09085"/>
<feature type="binding site" evidence="8">
    <location>
        <position position="291"/>
    </location>
    <ligand>
        <name>substrate</name>
    </ligand>
</feature>
<dbReference type="GO" id="GO:0009252">
    <property type="term" value="P:peptidoglycan biosynthetic process"/>
    <property type="evidence" value="ECO:0007669"/>
    <property type="project" value="UniProtKB-KW"/>
</dbReference>
<dbReference type="InterPro" id="IPR012338">
    <property type="entry name" value="Beta-lactam/transpept-like"/>
</dbReference>
<dbReference type="GO" id="GO:0008360">
    <property type="term" value="P:regulation of cell shape"/>
    <property type="evidence" value="ECO:0007669"/>
    <property type="project" value="UniProtKB-KW"/>
</dbReference>
<evidence type="ECO:0000256" key="7">
    <source>
        <dbReference type="PIRSR" id="PIRSR618044-1"/>
    </source>
</evidence>
<evidence type="ECO:0000313" key="14">
    <source>
        <dbReference type="Proteomes" id="UP000269019"/>
    </source>
</evidence>
<feature type="transmembrane region" description="Helical" evidence="11">
    <location>
        <begin position="412"/>
        <end position="431"/>
    </location>
</feature>
<feature type="active site" description="Acyl-ester intermediate" evidence="7">
    <location>
        <position position="130"/>
    </location>
</feature>
<dbReference type="EC" id="3.4.16.4" evidence="13"/>
<dbReference type="InterPro" id="IPR018044">
    <property type="entry name" value="Peptidase_S11"/>
</dbReference>
<evidence type="ECO:0000256" key="1">
    <source>
        <dbReference type="ARBA" id="ARBA00007164"/>
    </source>
</evidence>
<sequence precursor="true">MTVSAVRPLLVGLALAVAGNLLPVSLPTASAFTPPTRTAAPDTSRCPFRFSPPPAVDTSEVPKPGQTSPAALPLPAHTPGGKGLESCDIVAAAGFAVPEELTAASWIVFDIDRGTVLAAKDPHGRYRPASIIKVLLALVAIDELDPTTRYTATRADADMEGSRVGLGAGGVYSVDDLLHGLVMSSGNDAAHALAQLLGGDQAANGKVNALAKKLGTTGTFVANYSGLDGPGQMTTAFDMALVYRKAWLTNAFVRLVTTKSVNFPGYGDNPGFEVWNDNGLLFSDEGSLGGKTGYTDDALHTYAGAVERNGRRLAVVVLNTTIDAGRAWEQGQRLLDAGFATAPTASIGTVTPAPATPPTGEPTDPPTKHSSTSTIPPVPTTTANNEAATRSAPSSPGNTQPAAASFTSSSRLLGTAAWVVVTLVVIAVLLLSRWQRRRQPRHQ</sequence>
<keyword evidence="13" id="KW-0121">Carboxypeptidase</keyword>
<gene>
    <name evidence="13" type="primary">dacB</name>
    <name evidence="13" type="ORF">CCHOA_09085</name>
</gene>
<dbReference type="InterPro" id="IPR001967">
    <property type="entry name" value="Peptidase_S11_N"/>
</dbReference>
<feature type="region of interest" description="Disordered" evidence="10">
    <location>
        <begin position="32"/>
        <end position="77"/>
    </location>
</feature>
<comment type="similarity">
    <text evidence="1 9">Belongs to the peptidase S11 family.</text>
</comment>
<dbReference type="SUPFAM" id="SSF56601">
    <property type="entry name" value="beta-lactamase/transpeptidase-like"/>
    <property type="match status" value="1"/>
</dbReference>
<dbReference type="GO" id="GO:0009002">
    <property type="term" value="F:serine-type D-Ala-D-Ala carboxypeptidase activity"/>
    <property type="evidence" value="ECO:0007669"/>
    <property type="project" value="UniProtKB-EC"/>
</dbReference>
<dbReference type="Proteomes" id="UP000269019">
    <property type="component" value="Chromosome"/>
</dbReference>
<organism evidence="13 14">
    <name type="scientific">Corynebacterium choanae</name>
    <dbReference type="NCBI Taxonomy" id="1862358"/>
    <lineage>
        <taxon>Bacteria</taxon>
        <taxon>Bacillati</taxon>
        <taxon>Actinomycetota</taxon>
        <taxon>Actinomycetes</taxon>
        <taxon>Mycobacteriales</taxon>
        <taxon>Corynebacteriaceae</taxon>
        <taxon>Corynebacterium</taxon>
    </lineage>
</organism>
<feature type="domain" description="Peptidase S11 D-alanyl-D-alanine carboxypeptidase A N-terminal" evidence="12">
    <location>
        <begin position="98"/>
        <end position="320"/>
    </location>
</feature>
<dbReference type="Gene3D" id="3.40.710.10">
    <property type="entry name" value="DD-peptidase/beta-lactamase superfamily"/>
    <property type="match status" value="1"/>
</dbReference>
<evidence type="ECO:0000256" key="3">
    <source>
        <dbReference type="ARBA" id="ARBA00022801"/>
    </source>
</evidence>
<evidence type="ECO:0000256" key="11">
    <source>
        <dbReference type="SAM" id="Phobius"/>
    </source>
</evidence>
<protein>
    <submittedName>
        <fullName evidence="13">D-alanyl-D-alanine carboxypeptidase DacB</fullName>
        <ecNumber evidence="13">3.4.16.4</ecNumber>
    </submittedName>
</protein>
<evidence type="ECO:0000256" key="4">
    <source>
        <dbReference type="ARBA" id="ARBA00022960"/>
    </source>
</evidence>
<evidence type="ECO:0000313" key="13">
    <source>
        <dbReference type="EMBL" id="AZA14200.1"/>
    </source>
</evidence>